<dbReference type="SUPFAM" id="SSF50998">
    <property type="entry name" value="Quinoprotein alcohol dehydrogenase-like"/>
    <property type="match status" value="1"/>
</dbReference>
<proteinExistence type="predicted"/>
<protein>
    <recommendedName>
        <fullName evidence="2">Pyrrolo-quinoline quinone repeat domain-containing protein</fullName>
    </recommendedName>
</protein>
<dbReference type="RefSeq" id="WP_232069850.1">
    <property type="nucleotide sequence ID" value="NZ_LR593886.1"/>
</dbReference>
<evidence type="ECO:0000259" key="2">
    <source>
        <dbReference type="Pfam" id="PF13360"/>
    </source>
</evidence>
<dbReference type="InterPro" id="IPR011047">
    <property type="entry name" value="Quinoprotein_ADH-like_sf"/>
</dbReference>
<feature type="domain" description="Pyrrolo-quinoline quinone repeat" evidence="2">
    <location>
        <begin position="109"/>
        <end position="206"/>
    </location>
</feature>
<dbReference type="Gene3D" id="2.130.10.10">
    <property type="entry name" value="YVTN repeat-like/Quinoprotein amine dehydrogenase"/>
    <property type="match status" value="1"/>
</dbReference>
<evidence type="ECO:0000256" key="1">
    <source>
        <dbReference type="SAM" id="SignalP"/>
    </source>
</evidence>
<reference evidence="3 4" key="1">
    <citation type="submission" date="2019-05" db="EMBL/GenBank/DDBJ databases">
        <authorList>
            <consortium name="Science for Life Laboratories"/>
        </authorList>
    </citation>
    <scope>NUCLEOTIDE SEQUENCE [LARGE SCALE GENOMIC DNA]</scope>
    <source>
        <strain evidence="3">Soil9</strain>
    </source>
</reference>
<dbReference type="AlphaFoldDB" id="A0A6P2DG09"/>
<dbReference type="InterPro" id="IPR002372">
    <property type="entry name" value="PQQ_rpt_dom"/>
</dbReference>
<feature type="signal peptide" evidence="1">
    <location>
        <begin position="1"/>
        <end position="21"/>
    </location>
</feature>
<keyword evidence="4" id="KW-1185">Reference proteome</keyword>
<dbReference type="InterPro" id="IPR015943">
    <property type="entry name" value="WD40/YVTN_repeat-like_dom_sf"/>
</dbReference>
<dbReference type="Pfam" id="PF13360">
    <property type="entry name" value="PQQ_2"/>
    <property type="match status" value="1"/>
</dbReference>
<evidence type="ECO:0000313" key="3">
    <source>
        <dbReference type="EMBL" id="VTR98512.1"/>
    </source>
</evidence>
<dbReference type="KEGG" id="gms:SOIL9_02500"/>
<sequence>MPTIWFRLSFVLFACSTAARADDWPQWRGPRSDGQSAEKGLPTEWGAEKNVAWKLKMPGIGAGTPVVWGDKIYVTAVDGDDVVVLCVGTDGKERWKGKLSGTGAKRYKNPTGADVSDASASCATDGKHVWAFSGNGSLGCFTVDGKQVWATDVSKFGKIEIAFGAHWTPVLHKDKLYLQVMHRKAQKLVRYDAVTGTEEWAVDRRGASKGESPDVYASPFIWEG</sequence>
<dbReference type="PANTHER" id="PTHR34512:SF30">
    <property type="entry name" value="OUTER MEMBRANE PROTEIN ASSEMBLY FACTOR BAMB"/>
    <property type="match status" value="1"/>
</dbReference>
<dbReference type="EMBL" id="LR593886">
    <property type="protein sequence ID" value="VTR98512.1"/>
    <property type="molecule type" value="Genomic_DNA"/>
</dbReference>
<dbReference type="PANTHER" id="PTHR34512">
    <property type="entry name" value="CELL SURFACE PROTEIN"/>
    <property type="match status" value="1"/>
</dbReference>
<dbReference type="Proteomes" id="UP000464178">
    <property type="component" value="Chromosome"/>
</dbReference>
<keyword evidence="1" id="KW-0732">Signal</keyword>
<evidence type="ECO:0000313" key="4">
    <source>
        <dbReference type="Proteomes" id="UP000464178"/>
    </source>
</evidence>
<name>A0A6P2DG09_9BACT</name>
<gene>
    <name evidence="3" type="ORF">SOIL9_02500</name>
</gene>
<accession>A0A6P2DG09</accession>
<organism evidence="3 4">
    <name type="scientific">Gemmata massiliana</name>
    <dbReference type="NCBI Taxonomy" id="1210884"/>
    <lineage>
        <taxon>Bacteria</taxon>
        <taxon>Pseudomonadati</taxon>
        <taxon>Planctomycetota</taxon>
        <taxon>Planctomycetia</taxon>
        <taxon>Gemmatales</taxon>
        <taxon>Gemmataceae</taxon>
        <taxon>Gemmata</taxon>
    </lineage>
</organism>
<feature type="chain" id="PRO_5026915119" description="Pyrrolo-quinoline quinone repeat domain-containing protein" evidence="1">
    <location>
        <begin position="22"/>
        <end position="224"/>
    </location>
</feature>